<protein>
    <recommendedName>
        <fullName evidence="3">Pheromone</fullName>
    </recommendedName>
</protein>
<evidence type="ECO:0000313" key="2">
    <source>
        <dbReference type="Proteomes" id="UP000807353"/>
    </source>
</evidence>
<dbReference type="AlphaFoldDB" id="A0A9P5Y3R9"/>
<sequence>MDAFSTISFIFTPSLDVDVTPEHIATLYNSQPRSVDGTPLVDADRPSGDYGSFCTIA</sequence>
<dbReference type="Proteomes" id="UP000807353">
    <property type="component" value="Unassembled WGS sequence"/>
</dbReference>
<organism evidence="1 2">
    <name type="scientific">Collybia nuda</name>
    <dbReference type="NCBI Taxonomy" id="64659"/>
    <lineage>
        <taxon>Eukaryota</taxon>
        <taxon>Fungi</taxon>
        <taxon>Dikarya</taxon>
        <taxon>Basidiomycota</taxon>
        <taxon>Agaricomycotina</taxon>
        <taxon>Agaricomycetes</taxon>
        <taxon>Agaricomycetidae</taxon>
        <taxon>Agaricales</taxon>
        <taxon>Tricholomatineae</taxon>
        <taxon>Clitocybaceae</taxon>
        <taxon>Collybia</taxon>
    </lineage>
</organism>
<dbReference type="GO" id="GO:0000772">
    <property type="term" value="F:mating pheromone activity"/>
    <property type="evidence" value="ECO:0007669"/>
    <property type="project" value="InterPro"/>
</dbReference>
<reference evidence="1" key="1">
    <citation type="submission" date="2020-11" db="EMBL/GenBank/DDBJ databases">
        <authorList>
            <consortium name="DOE Joint Genome Institute"/>
            <person name="Ahrendt S."/>
            <person name="Riley R."/>
            <person name="Andreopoulos W."/>
            <person name="Labutti K."/>
            <person name="Pangilinan J."/>
            <person name="Ruiz-Duenas F.J."/>
            <person name="Barrasa J.M."/>
            <person name="Sanchez-Garcia M."/>
            <person name="Camarero S."/>
            <person name="Miyauchi S."/>
            <person name="Serrano A."/>
            <person name="Linde D."/>
            <person name="Babiker R."/>
            <person name="Drula E."/>
            <person name="Ayuso-Fernandez I."/>
            <person name="Pacheco R."/>
            <person name="Padilla G."/>
            <person name="Ferreira P."/>
            <person name="Barriuso J."/>
            <person name="Kellner H."/>
            <person name="Castanera R."/>
            <person name="Alfaro M."/>
            <person name="Ramirez L."/>
            <person name="Pisabarro A.G."/>
            <person name="Kuo A."/>
            <person name="Tritt A."/>
            <person name="Lipzen A."/>
            <person name="He G."/>
            <person name="Yan M."/>
            <person name="Ng V."/>
            <person name="Cullen D."/>
            <person name="Martin F."/>
            <person name="Rosso M.-N."/>
            <person name="Henrissat B."/>
            <person name="Hibbett D."/>
            <person name="Martinez A.T."/>
            <person name="Grigoriev I.V."/>
        </authorList>
    </citation>
    <scope>NUCLEOTIDE SEQUENCE</scope>
    <source>
        <strain evidence="1">CBS 247.69</strain>
    </source>
</reference>
<dbReference type="Pfam" id="PF08015">
    <property type="entry name" value="Pheromone"/>
    <property type="match status" value="1"/>
</dbReference>
<evidence type="ECO:0008006" key="3">
    <source>
        <dbReference type="Google" id="ProtNLM"/>
    </source>
</evidence>
<proteinExistence type="predicted"/>
<gene>
    <name evidence="1" type="ORF">BDZ94DRAFT_1260726</name>
</gene>
<evidence type="ECO:0000313" key="1">
    <source>
        <dbReference type="EMBL" id="KAF9462768.1"/>
    </source>
</evidence>
<accession>A0A9P5Y3R9</accession>
<dbReference type="GO" id="GO:0016020">
    <property type="term" value="C:membrane"/>
    <property type="evidence" value="ECO:0007669"/>
    <property type="project" value="InterPro"/>
</dbReference>
<dbReference type="InterPro" id="IPR012597">
    <property type="entry name" value="Pheromone"/>
</dbReference>
<dbReference type="EMBL" id="MU150269">
    <property type="protein sequence ID" value="KAF9462768.1"/>
    <property type="molecule type" value="Genomic_DNA"/>
</dbReference>
<comment type="caution">
    <text evidence="1">The sequence shown here is derived from an EMBL/GenBank/DDBJ whole genome shotgun (WGS) entry which is preliminary data.</text>
</comment>
<keyword evidence="2" id="KW-1185">Reference proteome</keyword>
<name>A0A9P5Y3R9_9AGAR</name>